<dbReference type="AlphaFoldDB" id="A0A9W6THL7"/>
<dbReference type="EMBL" id="BSXW01000102">
    <property type="protein sequence ID" value="GMF12050.1"/>
    <property type="molecule type" value="Genomic_DNA"/>
</dbReference>
<comment type="caution">
    <text evidence="2">The sequence shown here is derived from an EMBL/GenBank/DDBJ whole genome shotgun (WGS) entry which is preliminary data.</text>
</comment>
<protein>
    <submittedName>
        <fullName evidence="2">Unnamed protein product</fullName>
    </submittedName>
</protein>
<keyword evidence="3" id="KW-1185">Reference proteome</keyword>
<evidence type="ECO:0000256" key="1">
    <source>
        <dbReference type="SAM" id="Coils"/>
    </source>
</evidence>
<accession>A0A9W6THL7</accession>
<evidence type="ECO:0000313" key="2">
    <source>
        <dbReference type="EMBL" id="GMF12050.1"/>
    </source>
</evidence>
<proteinExistence type="predicted"/>
<organism evidence="2 3">
    <name type="scientific">Phytophthora lilii</name>
    <dbReference type="NCBI Taxonomy" id="2077276"/>
    <lineage>
        <taxon>Eukaryota</taxon>
        <taxon>Sar</taxon>
        <taxon>Stramenopiles</taxon>
        <taxon>Oomycota</taxon>
        <taxon>Peronosporomycetes</taxon>
        <taxon>Peronosporales</taxon>
        <taxon>Peronosporaceae</taxon>
        <taxon>Phytophthora</taxon>
    </lineage>
</organism>
<reference evidence="2" key="1">
    <citation type="submission" date="2023-04" db="EMBL/GenBank/DDBJ databases">
        <title>Phytophthora lilii NBRC 32176.</title>
        <authorList>
            <person name="Ichikawa N."/>
            <person name="Sato H."/>
            <person name="Tonouchi N."/>
        </authorList>
    </citation>
    <scope>NUCLEOTIDE SEQUENCE</scope>
    <source>
        <strain evidence="2">NBRC 32176</strain>
    </source>
</reference>
<gene>
    <name evidence="2" type="ORF">Plil01_000270600</name>
</gene>
<evidence type="ECO:0000313" key="3">
    <source>
        <dbReference type="Proteomes" id="UP001165083"/>
    </source>
</evidence>
<name>A0A9W6THL7_9STRA</name>
<keyword evidence="1" id="KW-0175">Coiled coil</keyword>
<feature type="coiled-coil region" evidence="1">
    <location>
        <begin position="250"/>
        <end position="280"/>
    </location>
</feature>
<sequence>MADAAVQARPQMADVGIDNGIEMTDAAVSAHPEFEFDTSTSTSSDQRDSKYQLIWILLNNKSLLESAGLQKALEPVLKGNGHKLSPLVDNDSYIWIDGSSVSVFGKDSNRAKAAITKKVDWLSTFKAFMKLVKDRGDMDKTLTNADNHAKEILTNYYKKLQEDDVKIPFRLNPIVHTKDGVKPHPSYYFGQPAVLKTFSIFRNGQDKPISGDGLKYLMKTINWMDTFTTLLDGFKEVDKYLHEETDPKLRKNLDDNLKIMNEAQKKYEAAKQRVKSSNSKAARSALKAASSAVKATKAVFDIKSKRYNDASVAGVDAFNDRQTDRSVKQTMNSMLNQVSGSGLKGRGLRGAGVAPLEGIVRRGRTYNLKIQGLATPSTYVYRQLGSKYIRIPDLDNKTLVIVQPNRRKCGPKRGISGPLQLMIRTLAFKQFIDQEEYDKLTIDDKKLFKEILAITHLQYNFHD</sequence>
<dbReference type="Proteomes" id="UP001165083">
    <property type="component" value="Unassembled WGS sequence"/>
</dbReference>